<sequence length="322" mass="35161">MKKRVVVALGHRALGTTLPEQKEAVKHSARTIAGLIEAGYQVAITHSNAPQVGMIHTAMNEFGRAHQDYTAAPMSVCSAMSQGYIGYDLQNGIREELLNRGIYRTVSTILTQVVVDPYDEAFYTPNKVLGRYMTAEEANEERKKGNYVVEEPGKGFRRVVSAPNPVSIVEIDAIKALMDAGQVVIACGGGGIPVLQQDNHLKGASAVIEKDLAAGRMAEEIDADELIILTSVEKVKIHIGRPEEEELGQITVEQAKEYMDAGHFGKYNMLPKFRASVDFIEKREGRCALITSFDRLDAALKGKTGTIIKNSVSLQGHNRLAP</sequence>
<dbReference type="UniPathway" id="UPA00996">
    <property type="reaction ID" value="UER00366"/>
</dbReference>
<keyword evidence="4 7" id="KW-0808">Transferase</keyword>
<reference evidence="9 10" key="1">
    <citation type="journal article" date="2016" name="Nat. Microbiol.">
        <title>The Mouse Intestinal Bacterial Collection (miBC) provides host-specific insight into cultured diversity and functional potential of the gut microbiota.</title>
        <authorList>
            <person name="Lagkouvardos I."/>
            <person name="Pukall R."/>
            <person name="Abt B."/>
            <person name="Foesel B.U."/>
            <person name="Meier-Kolthoff J.P."/>
            <person name="Kumar N."/>
            <person name="Bresciani A."/>
            <person name="Martinez I."/>
            <person name="Just S."/>
            <person name="Ziegler C."/>
            <person name="Brugiroux S."/>
            <person name="Garzetti D."/>
            <person name="Wenning M."/>
            <person name="Bui T.P."/>
            <person name="Wang J."/>
            <person name="Hugenholtz F."/>
            <person name="Plugge C.M."/>
            <person name="Peterson D.A."/>
            <person name="Hornef M.W."/>
            <person name="Baines J.F."/>
            <person name="Smidt H."/>
            <person name="Walter J."/>
            <person name="Kristiansen K."/>
            <person name="Nielsen H.B."/>
            <person name="Haller D."/>
            <person name="Overmann J."/>
            <person name="Stecher B."/>
            <person name="Clavel T."/>
        </authorList>
    </citation>
    <scope>NUCLEOTIDE SEQUENCE [LARGE SCALE GENOMIC DNA]</scope>
    <source>
        <strain evidence="9 10">DSM 28560</strain>
    </source>
</reference>
<dbReference type="PANTHER" id="PTHR30409:SF1">
    <property type="entry name" value="CARBAMATE KINASE-RELATED"/>
    <property type="match status" value="1"/>
</dbReference>
<evidence type="ECO:0000256" key="5">
    <source>
        <dbReference type="ARBA" id="ARBA00022777"/>
    </source>
</evidence>
<dbReference type="Proteomes" id="UP000295710">
    <property type="component" value="Unassembled WGS sequence"/>
</dbReference>
<evidence type="ECO:0000313" key="10">
    <source>
        <dbReference type="Proteomes" id="UP000295710"/>
    </source>
</evidence>
<organism evidence="9 10">
    <name type="scientific">Extibacter muris</name>
    <dbReference type="NCBI Taxonomy" id="1796622"/>
    <lineage>
        <taxon>Bacteria</taxon>
        <taxon>Bacillati</taxon>
        <taxon>Bacillota</taxon>
        <taxon>Clostridia</taxon>
        <taxon>Lachnospirales</taxon>
        <taxon>Lachnospiraceae</taxon>
        <taxon>Extibacter</taxon>
    </lineage>
</organism>
<keyword evidence="5 7" id="KW-0418">Kinase</keyword>
<dbReference type="InterPro" id="IPR003964">
    <property type="entry name" value="Carb_kinase"/>
</dbReference>
<evidence type="ECO:0000256" key="4">
    <source>
        <dbReference type="ARBA" id="ARBA00022679"/>
    </source>
</evidence>
<comment type="similarity">
    <text evidence="2 7">Belongs to the carbamate kinase family.</text>
</comment>
<evidence type="ECO:0000259" key="8">
    <source>
        <dbReference type="Pfam" id="PF00696"/>
    </source>
</evidence>
<dbReference type="GO" id="GO:0008804">
    <property type="term" value="F:carbamate kinase activity"/>
    <property type="evidence" value="ECO:0007669"/>
    <property type="project" value="UniProtKB-EC"/>
</dbReference>
<dbReference type="PRINTS" id="PR01469">
    <property type="entry name" value="CARBMTKINASE"/>
</dbReference>
<feature type="domain" description="Aspartate/glutamate/uridylate kinase" evidence="8">
    <location>
        <begin position="3"/>
        <end position="286"/>
    </location>
</feature>
<comment type="caution">
    <text evidence="9">The sequence shown here is derived from an EMBL/GenBank/DDBJ whole genome shotgun (WGS) entry which is preliminary data.</text>
</comment>
<proteinExistence type="inferred from homology"/>
<dbReference type="PIRSF" id="PIRSF000723">
    <property type="entry name" value="Carbamate_kin"/>
    <property type="match status" value="1"/>
</dbReference>
<evidence type="ECO:0000256" key="2">
    <source>
        <dbReference type="ARBA" id="ARBA00011066"/>
    </source>
</evidence>
<evidence type="ECO:0000256" key="7">
    <source>
        <dbReference type="PIRNR" id="PIRNR000723"/>
    </source>
</evidence>
<protein>
    <recommendedName>
        <fullName evidence="3 7">Carbamate kinase</fullName>
    </recommendedName>
</protein>
<dbReference type="RefSeq" id="WP_132278169.1">
    <property type="nucleotide sequence ID" value="NZ_JAOBST010000026.1"/>
</dbReference>
<accession>A0A4R4FCU9</accession>
<dbReference type="SUPFAM" id="SSF53633">
    <property type="entry name" value="Carbamate kinase-like"/>
    <property type="match status" value="1"/>
</dbReference>
<comment type="catalytic activity">
    <reaction evidence="6">
        <text>hydrogencarbonate + NH4(+) + ATP = carbamoyl phosphate + ADP + H2O + H(+)</text>
        <dbReference type="Rhea" id="RHEA:10152"/>
        <dbReference type="ChEBI" id="CHEBI:15377"/>
        <dbReference type="ChEBI" id="CHEBI:15378"/>
        <dbReference type="ChEBI" id="CHEBI:17544"/>
        <dbReference type="ChEBI" id="CHEBI:28938"/>
        <dbReference type="ChEBI" id="CHEBI:30616"/>
        <dbReference type="ChEBI" id="CHEBI:58228"/>
        <dbReference type="ChEBI" id="CHEBI:456216"/>
        <dbReference type="EC" id="2.7.2.2"/>
    </reaction>
</comment>
<name>A0A4R4FCU9_9FIRM</name>
<dbReference type="AlphaFoldDB" id="A0A4R4FCU9"/>
<dbReference type="GO" id="GO:0019546">
    <property type="term" value="P:L-arginine deiminase pathway"/>
    <property type="evidence" value="ECO:0007669"/>
    <property type="project" value="TreeGrafter"/>
</dbReference>
<evidence type="ECO:0000256" key="3">
    <source>
        <dbReference type="ARBA" id="ARBA00013070"/>
    </source>
</evidence>
<comment type="pathway">
    <text evidence="1">Metabolic intermediate metabolism; carbamoyl phosphate degradation; CO(2) and NH(3) from carbamoyl phosphate: step 1/1.</text>
</comment>
<dbReference type="CDD" id="cd04235">
    <property type="entry name" value="AAK_CK"/>
    <property type="match status" value="1"/>
</dbReference>
<gene>
    <name evidence="9" type="ORF">E1963_11680</name>
</gene>
<evidence type="ECO:0000313" key="9">
    <source>
        <dbReference type="EMBL" id="TDA21327.1"/>
    </source>
</evidence>
<dbReference type="EMBL" id="SMMX01000009">
    <property type="protein sequence ID" value="TDA21327.1"/>
    <property type="molecule type" value="Genomic_DNA"/>
</dbReference>
<dbReference type="NCBIfam" id="NF009007">
    <property type="entry name" value="PRK12352.1"/>
    <property type="match status" value="1"/>
</dbReference>
<evidence type="ECO:0000256" key="1">
    <source>
        <dbReference type="ARBA" id="ARBA00005118"/>
    </source>
</evidence>
<dbReference type="Pfam" id="PF00696">
    <property type="entry name" value="AA_kinase"/>
    <property type="match status" value="1"/>
</dbReference>
<evidence type="ECO:0000256" key="6">
    <source>
        <dbReference type="ARBA" id="ARBA00048467"/>
    </source>
</evidence>
<keyword evidence="10" id="KW-1185">Reference proteome</keyword>
<dbReference type="GO" id="GO:0005829">
    <property type="term" value="C:cytosol"/>
    <property type="evidence" value="ECO:0007669"/>
    <property type="project" value="TreeGrafter"/>
</dbReference>
<dbReference type="InterPro" id="IPR036393">
    <property type="entry name" value="AceGlu_kinase-like_sf"/>
</dbReference>
<dbReference type="Gene3D" id="3.40.1160.10">
    <property type="entry name" value="Acetylglutamate kinase-like"/>
    <property type="match status" value="1"/>
</dbReference>
<dbReference type="PANTHER" id="PTHR30409">
    <property type="entry name" value="CARBAMATE KINASE"/>
    <property type="match status" value="1"/>
</dbReference>
<dbReference type="InterPro" id="IPR001048">
    <property type="entry name" value="Asp/Glu/Uridylate_kinase"/>
</dbReference>